<gene>
    <name evidence="1" type="ORF">RPERSI_LOCUS17609</name>
</gene>
<feature type="non-terminal residue" evidence="1">
    <location>
        <position position="1"/>
    </location>
</feature>
<dbReference type="EMBL" id="CAJVQC010045346">
    <property type="protein sequence ID" value="CAG8781158.1"/>
    <property type="molecule type" value="Genomic_DNA"/>
</dbReference>
<accession>A0ACA9R8P4</accession>
<proteinExistence type="predicted"/>
<name>A0ACA9R8P4_9GLOM</name>
<reference evidence="1" key="1">
    <citation type="submission" date="2021-06" db="EMBL/GenBank/DDBJ databases">
        <authorList>
            <person name="Kallberg Y."/>
            <person name="Tangrot J."/>
            <person name="Rosling A."/>
        </authorList>
    </citation>
    <scope>NUCLEOTIDE SEQUENCE</scope>
    <source>
        <strain evidence="1">MA461A</strain>
    </source>
</reference>
<comment type="caution">
    <text evidence="1">The sequence shown here is derived from an EMBL/GenBank/DDBJ whole genome shotgun (WGS) entry which is preliminary data.</text>
</comment>
<evidence type="ECO:0000313" key="2">
    <source>
        <dbReference type="Proteomes" id="UP000789920"/>
    </source>
</evidence>
<protein>
    <submittedName>
        <fullName evidence="1">13385_t:CDS:1</fullName>
    </submittedName>
</protein>
<dbReference type="Proteomes" id="UP000789920">
    <property type="component" value="Unassembled WGS sequence"/>
</dbReference>
<keyword evidence="2" id="KW-1185">Reference proteome</keyword>
<feature type="non-terminal residue" evidence="1">
    <location>
        <position position="122"/>
    </location>
</feature>
<evidence type="ECO:0000313" key="1">
    <source>
        <dbReference type="EMBL" id="CAG8781158.1"/>
    </source>
</evidence>
<organism evidence="1 2">
    <name type="scientific">Racocetra persica</name>
    <dbReference type="NCBI Taxonomy" id="160502"/>
    <lineage>
        <taxon>Eukaryota</taxon>
        <taxon>Fungi</taxon>
        <taxon>Fungi incertae sedis</taxon>
        <taxon>Mucoromycota</taxon>
        <taxon>Glomeromycotina</taxon>
        <taxon>Glomeromycetes</taxon>
        <taxon>Diversisporales</taxon>
        <taxon>Gigasporaceae</taxon>
        <taxon>Racocetra</taxon>
    </lineage>
</organism>
<sequence length="122" mass="14095">KELAFFGQTLSSNNLQEQVTTATFLVDTIEDPEEEETKCNLKIIERFDIENVICLNVEIFQDNESDIENEEYQDYNSNAMEYVDEDISENSNIDISENSNINISENSNIENEFLPIALRKIC</sequence>